<dbReference type="PANTHER" id="PTHR39087">
    <property type="entry name" value="UPF0104 MEMBRANE PROTEIN MJ1595"/>
    <property type="match status" value="1"/>
</dbReference>
<comment type="caution">
    <text evidence="8">The sequence shown here is derived from an EMBL/GenBank/DDBJ whole genome shotgun (WGS) entry which is preliminary data.</text>
</comment>
<evidence type="ECO:0000256" key="4">
    <source>
        <dbReference type="ARBA" id="ARBA00022989"/>
    </source>
</evidence>
<organism evidence="8 9">
    <name type="scientific">Rhizobium straminoryzae</name>
    <dbReference type="NCBI Taxonomy" id="1387186"/>
    <lineage>
        <taxon>Bacteria</taxon>
        <taxon>Pseudomonadati</taxon>
        <taxon>Pseudomonadota</taxon>
        <taxon>Alphaproteobacteria</taxon>
        <taxon>Hyphomicrobiales</taxon>
        <taxon>Rhizobiaceae</taxon>
        <taxon>Rhizobium/Agrobacterium group</taxon>
        <taxon>Rhizobium</taxon>
    </lineage>
</organism>
<evidence type="ECO:0000256" key="1">
    <source>
        <dbReference type="ARBA" id="ARBA00004651"/>
    </source>
</evidence>
<feature type="transmembrane region" description="Helical" evidence="7">
    <location>
        <begin position="82"/>
        <end position="104"/>
    </location>
</feature>
<feature type="transmembrane region" description="Helical" evidence="7">
    <location>
        <begin position="161"/>
        <end position="182"/>
    </location>
</feature>
<keyword evidence="5 7" id="KW-0472">Membrane</keyword>
<dbReference type="EMBL" id="VJMG01000008">
    <property type="protein sequence ID" value="TRL41915.1"/>
    <property type="molecule type" value="Genomic_DNA"/>
</dbReference>
<reference evidence="8 9" key="1">
    <citation type="submission" date="2019-07" db="EMBL/GenBank/DDBJ databases">
        <title>Ln-dependent methylotrophs.</title>
        <authorList>
            <person name="Tani A."/>
        </authorList>
    </citation>
    <scope>NUCLEOTIDE SEQUENCE [LARGE SCALE GENOMIC DNA]</scope>
    <source>
        <strain evidence="8 9">SM12</strain>
    </source>
</reference>
<evidence type="ECO:0000313" key="9">
    <source>
        <dbReference type="Proteomes" id="UP000316801"/>
    </source>
</evidence>
<evidence type="ECO:0000256" key="6">
    <source>
        <dbReference type="SAM" id="MobiDB-lite"/>
    </source>
</evidence>
<gene>
    <name evidence="8" type="ORF">FNA46_03345</name>
</gene>
<dbReference type="Proteomes" id="UP000316801">
    <property type="component" value="Unassembled WGS sequence"/>
</dbReference>
<dbReference type="Pfam" id="PF03706">
    <property type="entry name" value="LPG_synthase_TM"/>
    <property type="match status" value="1"/>
</dbReference>
<feature type="transmembrane region" description="Helical" evidence="7">
    <location>
        <begin position="7"/>
        <end position="28"/>
    </location>
</feature>
<protein>
    <submittedName>
        <fullName evidence="8">UPF0104 family protein</fullName>
    </submittedName>
</protein>
<dbReference type="InterPro" id="IPR022791">
    <property type="entry name" value="L-PG_synthase/AglD"/>
</dbReference>
<keyword evidence="9" id="KW-1185">Reference proteome</keyword>
<sequence>MSGRKKRLTWGMMLFGFALAGYLLYVGLSKFTWDDIVRSVRAIPGRNMALALFYCALSYLCLTGFDWTGVRSVKSDLAYPRIALASFVSLGLGQTIGLAGLSSGAIRYRYYAHWGLSTEDVAKIVLLSGVTVGLGLMVLGGLVMVLNPSDTAGILRLGPNVVRMLGVLCLALAVAYVALAAFLRTPLRIRGWSFQLPRARLAVAQIVLGTLNFAFVSACLMELMQATENVSFLKAATAFVLGNIAILITHAPGGLGVLEVTVRHVMGEQASIGALVAFRVIYFFIPLFIALPVALISEAAFRIARRRQDRSSGPPEGTARVTPAVELPSV</sequence>
<proteinExistence type="predicted"/>
<keyword evidence="3 7" id="KW-0812">Transmembrane</keyword>
<dbReference type="AlphaFoldDB" id="A0A549TGL1"/>
<dbReference type="GO" id="GO:0005886">
    <property type="term" value="C:plasma membrane"/>
    <property type="evidence" value="ECO:0007669"/>
    <property type="project" value="UniProtKB-SubCell"/>
</dbReference>
<dbReference type="PANTHER" id="PTHR39087:SF2">
    <property type="entry name" value="UPF0104 MEMBRANE PROTEIN MJ1595"/>
    <property type="match status" value="1"/>
</dbReference>
<feature type="transmembrane region" description="Helical" evidence="7">
    <location>
        <begin position="272"/>
        <end position="297"/>
    </location>
</feature>
<feature type="region of interest" description="Disordered" evidence="6">
    <location>
        <begin position="307"/>
        <end position="330"/>
    </location>
</feature>
<evidence type="ECO:0000256" key="3">
    <source>
        <dbReference type="ARBA" id="ARBA00022692"/>
    </source>
</evidence>
<evidence type="ECO:0000313" key="8">
    <source>
        <dbReference type="EMBL" id="TRL41915.1"/>
    </source>
</evidence>
<keyword evidence="2" id="KW-1003">Cell membrane</keyword>
<evidence type="ECO:0000256" key="7">
    <source>
        <dbReference type="SAM" id="Phobius"/>
    </source>
</evidence>
<accession>A0A549TGL1</accession>
<keyword evidence="4 7" id="KW-1133">Transmembrane helix</keyword>
<feature type="transmembrane region" description="Helical" evidence="7">
    <location>
        <begin position="232"/>
        <end position="252"/>
    </location>
</feature>
<comment type="subcellular location">
    <subcellularLocation>
        <location evidence="1">Cell membrane</location>
        <topology evidence="1">Multi-pass membrane protein</topology>
    </subcellularLocation>
</comment>
<feature type="transmembrane region" description="Helical" evidence="7">
    <location>
        <begin position="48"/>
        <end position="70"/>
    </location>
</feature>
<evidence type="ECO:0000256" key="5">
    <source>
        <dbReference type="ARBA" id="ARBA00023136"/>
    </source>
</evidence>
<feature type="transmembrane region" description="Helical" evidence="7">
    <location>
        <begin position="202"/>
        <end position="220"/>
    </location>
</feature>
<feature type="transmembrane region" description="Helical" evidence="7">
    <location>
        <begin position="124"/>
        <end position="149"/>
    </location>
</feature>
<name>A0A549TGL1_9HYPH</name>
<dbReference type="RefSeq" id="WP_142880921.1">
    <property type="nucleotide sequence ID" value="NZ_VJMG01000008.1"/>
</dbReference>
<evidence type="ECO:0000256" key="2">
    <source>
        <dbReference type="ARBA" id="ARBA00022475"/>
    </source>
</evidence>